<accession>A0A409WMF5</accession>
<dbReference type="EMBL" id="NHYD01003368">
    <property type="protein sequence ID" value="PPQ79704.1"/>
    <property type="molecule type" value="Genomic_DNA"/>
</dbReference>
<feature type="region of interest" description="Disordered" evidence="1">
    <location>
        <begin position="1"/>
        <end position="34"/>
    </location>
</feature>
<comment type="caution">
    <text evidence="2">The sequence shown here is derived from an EMBL/GenBank/DDBJ whole genome shotgun (WGS) entry which is preliminary data.</text>
</comment>
<feature type="compositionally biased region" description="Polar residues" evidence="1">
    <location>
        <begin position="67"/>
        <end position="78"/>
    </location>
</feature>
<evidence type="ECO:0000313" key="2">
    <source>
        <dbReference type="EMBL" id="PPQ79704.1"/>
    </source>
</evidence>
<keyword evidence="3" id="KW-1185">Reference proteome</keyword>
<gene>
    <name evidence="2" type="ORF">CVT25_003279</name>
</gene>
<sequence length="78" mass="8725">MEQHMFPSKRILSPSLNAQLEQPPQVDIQRTQHPPGPMFDPVWLYFITNERNSASERQTHPGPIVTQGVQKSTASSGA</sequence>
<feature type="compositionally biased region" description="Polar residues" evidence="1">
    <location>
        <begin position="14"/>
        <end position="32"/>
    </location>
</feature>
<evidence type="ECO:0000313" key="3">
    <source>
        <dbReference type="Proteomes" id="UP000283269"/>
    </source>
</evidence>
<reference evidence="2 3" key="1">
    <citation type="journal article" date="2018" name="Evol. Lett.">
        <title>Horizontal gene cluster transfer increased hallucinogenic mushroom diversity.</title>
        <authorList>
            <person name="Reynolds H.T."/>
            <person name="Vijayakumar V."/>
            <person name="Gluck-Thaler E."/>
            <person name="Korotkin H.B."/>
            <person name="Matheny P.B."/>
            <person name="Slot J.C."/>
        </authorList>
    </citation>
    <scope>NUCLEOTIDE SEQUENCE [LARGE SCALE GENOMIC DNA]</scope>
    <source>
        <strain evidence="2 3">2631</strain>
    </source>
</reference>
<feature type="region of interest" description="Disordered" evidence="1">
    <location>
        <begin position="53"/>
        <end position="78"/>
    </location>
</feature>
<organism evidence="2 3">
    <name type="scientific">Psilocybe cyanescens</name>
    <dbReference type="NCBI Taxonomy" id="93625"/>
    <lineage>
        <taxon>Eukaryota</taxon>
        <taxon>Fungi</taxon>
        <taxon>Dikarya</taxon>
        <taxon>Basidiomycota</taxon>
        <taxon>Agaricomycotina</taxon>
        <taxon>Agaricomycetes</taxon>
        <taxon>Agaricomycetidae</taxon>
        <taxon>Agaricales</taxon>
        <taxon>Agaricineae</taxon>
        <taxon>Strophariaceae</taxon>
        <taxon>Psilocybe</taxon>
    </lineage>
</organism>
<name>A0A409WMF5_PSICY</name>
<proteinExistence type="predicted"/>
<dbReference type="InParanoid" id="A0A409WMF5"/>
<dbReference type="AlphaFoldDB" id="A0A409WMF5"/>
<evidence type="ECO:0000256" key="1">
    <source>
        <dbReference type="SAM" id="MobiDB-lite"/>
    </source>
</evidence>
<protein>
    <submittedName>
        <fullName evidence="2">Uncharacterized protein</fullName>
    </submittedName>
</protein>
<dbReference type="Proteomes" id="UP000283269">
    <property type="component" value="Unassembled WGS sequence"/>
</dbReference>